<evidence type="ECO:0000313" key="1">
    <source>
        <dbReference type="EnsemblPlants" id="AVESA.00010b.r2.2CG0277270.1.CDS.1"/>
    </source>
</evidence>
<reference evidence="1" key="2">
    <citation type="submission" date="2025-09" db="UniProtKB">
        <authorList>
            <consortium name="EnsemblPlants"/>
        </authorList>
    </citation>
    <scope>IDENTIFICATION</scope>
</reference>
<sequence>MQHLLIACPFSRQVWHDTLAWLRIPCRPPEDETDLQDWWSAARQLTPKPMRKGLATATHLVAWMIWKQRNSCVFDGARPSVPQLTASIREEAALWARAGAKGLRVIIPTNWDVH</sequence>
<dbReference type="Proteomes" id="UP001732700">
    <property type="component" value="Chromosome 2C"/>
</dbReference>
<proteinExistence type="predicted"/>
<organism evidence="1 2">
    <name type="scientific">Avena sativa</name>
    <name type="common">Oat</name>
    <dbReference type="NCBI Taxonomy" id="4498"/>
    <lineage>
        <taxon>Eukaryota</taxon>
        <taxon>Viridiplantae</taxon>
        <taxon>Streptophyta</taxon>
        <taxon>Embryophyta</taxon>
        <taxon>Tracheophyta</taxon>
        <taxon>Spermatophyta</taxon>
        <taxon>Magnoliopsida</taxon>
        <taxon>Liliopsida</taxon>
        <taxon>Poales</taxon>
        <taxon>Poaceae</taxon>
        <taxon>BOP clade</taxon>
        <taxon>Pooideae</taxon>
        <taxon>Poodae</taxon>
        <taxon>Poeae</taxon>
        <taxon>Poeae Chloroplast Group 1 (Aveneae type)</taxon>
        <taxon>Aveninae</taxon>
        <taxon>Avena</taxon>
    </lineage>
</organism>
<keyword evidence="2" id="KW-1185">Reference proteome</keyword>
<reference evidence="1" key="1">
    <citation type="submission" date="2021-05" db="EMBL/GenBank/DDBJ databases">
        <authorList>
            <person name="Scholz U."/>
            <person name="Mascher M."/>
            <person name="Fiebig A."/>
        </authorList>
    </citation>
    <scope>NUCLEOTIDE SEQUENCE [LARGE SCALE GENOMIC DNA]</scope>
</reference>
<evidence type="ECO:0000313" key="2">
    <source>
        <dbReference type="Proteomes" id="UP001732700"/>
    </source>
</evidence>
<dbReference type="EnsemblPlants" id="AVESA.00010b.r2.2CG0277270.1">
    <property type="protein sequence ID" value="AVESA.00010b.r2.2CG0277270.1.CDS.1"/>
    <property type="gene ID" value="AVESA.00010b.r2.2CG0277270"/>
</dbReference>
<accession>A0ACD5ULI8</accession>
<protein>
    <submittedName>
        <fullName evidence="1">Uncharacterized protein</fullName>
    </submittedName>
</protein>
<name>A0ACD5ULI8_AVESA</name>